<dbReference type="Proteomes" id="UP000196218">
    <property type="component" value="Unassembled WGS sequence"/>
</dbReference>
<gene>
    <name evidence="2" type="ORF">UA18_05112</name>
</gene>
<reference evidence="2 3" key="1">
    <citation type="submission" date="2016-04" db="EMBL/GenBank/DDBJ databases">
        <authorList>
            <person name="Peeters C."/>
        </authorList>
    </citation>
    <scope>NUCLEOTIDE SEQUENCE [LARGE SCALE GENOMIC DNA]</scope>
    <source>
        <strain evidence="2">LMG 29311</strain>
    </source>
</reference>
<dbReference type="EMBL" id="FKJW01000005">
    <property type="protein sequence ID" value="SAK01387.1"/>
    <property type="molecule type" value="Genomic_DNA"/>
</dbReference>
<feature type="compositionally biased region" description="Low complexity" evidence="1">
    <location>
        <begin position="52"/>
        <end position="71"/>
    </location>
</feature>
<sequence>MIKALAVCTALGIAAVALPRFHEPVASPPASAHRLAADTERVGLRHAEVAESARAPASSDADAGLQAAAAQGDDKPRVVTLGVANAGWSNLFNH</sequence>
<evidence type="ECO:0000256" key="1">
    <source>
        <dbReference type="SAM" id="MobiDB-lite"/>
    </source>
</evidence>
<proteinExistence type="predicted"/>
<feature type="region of interest" description="Disordered" evidence="1">
    <location>
        <begin position="51"/>
        <end position="74"/>
    </location>
</feature>
<name>A0ABD7LCH1_9BURK</name>
<accession>A0ABD7LCH1</accession>
<dbReference type="AlphaFoldDB" id="A0ABD7LCH1"/>
<keyword evidence="2" id="KW-0449">Lipoprotein</keyword>
<protein>
    <submittedName>
        <fullName evidence="2">Lipoprotein</fullName>
    </submittedName>
</protein>
<dbReference type="RefSeq" id="WP_088927186.1">
    <property type="nucleotide sequence ID" value="NZ_CADFGW010000001.1"/>
</dbReference>
<comment type="caution">
    <text evidence="2">The sequence shown here is derived from an EMBL/GenBank/DDBJ whole genome shotgun (WGS) entry which is preliminary data.</text>
</comment>
<evidence type="ECO:0000313" key="3">
    <source>
        <dbReference type="Proteomes" id="UP000196218"/>
    </source>
</evidence>
<organism evidence="2 3">
    <name type="scientific">Burkholderia multivorans</name>
    <dbReference type="NCBI Taxonomy" id="87883"/>
    <lineage>
        <taxon>Bacteria</taxon>
        <taxon>Pseudomonadati</taxon>
        <taxon>Pseudomonadota</taxon>
        <taxon>Betaproteobacteria</taxon>
        <taxon>Burkholderiales</taxon>
        <taxon>Burkholderiaceae</taxon>
        <taxon>Burkholderia</taxon>
        <taxon>Burkholderia cepacia complex</taxon>
    </lineage>
</organism>
<evidence type="ECO:0000313" key="2">
    <source>
        <dbReference type="EMBL" id="SAK01387.1"/>
    </source>
</evidence>